<reference evidence="2" key="1">
    <citation type="submission" date="2022-06" db="EMBL/GenBank/DDBJ databases">
        <authorList>
            <person name="He X."/>
            <person name="Cao L."/>
            <person name="Zhang S."/>
            <person name="Xiao J."/>
            <person name="Tong Y."/>
        </authorList>
    </citation>
    <scope>NUCLEOTIDE SEQUENCE</scope>
</reference>
<organism evidence="2 3">
    <name type="scientific">Plectonema phage JingP1</name>
    <dbReference type="NCBI Taxonomy" id="2961687"/>
    <lineage>
        <taxon>Viruses</taxon>
        <taxon>Duplodnaviria</taxon>
        <taxon>Heunggongvirae</taxon>
        <taxon>Uroviricota</taxon>
        <taxon>Caudoviricetes</taxon>
        <taxon>Saffermanviridae</taxon>
        <taxon>Morrisvirus</taxon>
        <taxon>Morrisvirus JingP1</taxon>
    </lineage>
</organism>
<feature type="compositionally biased region" description="Basic and acidic residues" evidence="1">
    <location>
        <begin position="120"/>
        <end position="133"/>
    </location>
</feature>
<dbReference type="EMBL" id="ON677538">
    <property type="protein sequence ID" value="UTQ79825.1"/>
    <property type="molecule type" value="Genomic_DNA"/>
</dbReference>
<sequence>MTLYRVLSFDESGVNLEYYGNAPIASTVARVILPDAFTNRVDAGDNFKASIPPLFSVGEILDLYTMEADDVQEIPAPGGLRSDADPDPVTGSVSGASEVSDPDAGADGENATELRPTSEGAERTVHRQLEFDL</sequence>
<accession>A0A9E7NMX0</accession>
<evidence type="ECO:0000256" key="1">
    <source>
        <dbReference type="SAM" id="MobiDB-lite"/>
    </source>
</evidence>
<protein>
    <submittedName>
        <fullName evidence="2">Uncharacterized protein</fullName>
    </submittedName>
</protein>
<keyword evidence="3" id="KW-1185">Reference proteome</keyword>
<evidence type="ECO:0000313" key="2">
    <source>
        <dbReference type="EMBL" id="UTQ79825.1"/>
    </source>
</evidence>
<feature type="region of interest" description="Disordered" evidence="1">
    <location>
        <begin position="72"/>
        <end position="133"/>
    </location>
</feature>
<proteinExistence type="predicted"/>
<dbReference type="Proteomes" id="UP001059684">
    <property type="component" value="Segment"/>
</dbReference>
<name>A0A9E7NMX0_9CAUD</name>
<evidence type="ECO:0000313" key="3">
    <source>
        <dbReference type="Proteomes" id="UP001059684"/>
    </source>
</evidence>